<reference evidence="1 2" key="1">
    <citation type="journal article" date="2016" name="Nat. Commun.">
        <title>Thousands of microbial genomes shed light on interconnected biogeochemical processes in an aquifer system.</title>
        <authorList>
            <person name="Anantharaman K."/>
            <person name="Brown C.T."/>
            <person name="Hug L.A."/>
            <person name="Sharon I."/>
            <person name="Castelle C.J."/>
            <person name="Probst A.J."/>
            <person name="Thomas B.C."/>
            <person name="Singh A."/>
            <person name="Wilkins M.J."/>
            <person name="Karaoz U."/>
            <person name="Brodie E.L."/>
            <person name="Williams K.H."/>
            <person name="Hubbard S.S."/>
            <person name="Banfield J.F."/>
        </authorList>
    </citation>
    <scope>NUCLEOTIDE SEQUENCE [LARGE SCALE GENOMIC DNA]</scope>
</reference>
<sequence length="84" mass="9037">MANLDINRYSELKAKGTISLIKAGGVVALVQKRFDTESGEALPEEVIGVNLKELRELRAKLVGQIATLDVVLADCDEVLASKVV</sequence>
<comment type="caution">
    <text evidence="1">The sequence shown here is derived from an EMBL/GenBank/DDBJ whole genome shotgun (WGS) entry which is preliminary data.</text>
</comment>
<name>A0A1G2RWR7_9BACT</name>
<dbReference type="EMBL" id="MHUL01000020">
    <property type="protein sequence ID" value="OHA76898.1"/>
    <property type="molecule type" value="Genomic_DNA"/>
</dbReference>
<dbReference type="AlphaFoldDB" id="A0A1G2RWR7"/>
<dbReference type="Proteomes" id="UP000178222">
    <property type="component" value="Unassembled WGS sequence"/>
</dbReference>
<proteinExistence type="predicted"/>
<organism evidence="1 2">
    <name type="scientific">Candidatus Wildermuthbacteria bacterium RIFCSPLOWO2_02_FULL_47_9c</name>
    <dbReference type="NCBI Taxonomy" id="1802466"/>
    <lineage>
        <taxon>Bacteria</taxon>
        <taxon>Candidatus Wildermuthiibacteriota</taxon>
    </lineage>
</organism>
<gene>
    <name evidence="1" type="ORF">A3J30_04640</name>
</gene>
<protein>
    <submittedName>
        <fullName evidence="1">Uncharacterized protein</fullName>
    </submittedName>
</protein>
<accession>A0A1G2RWR7</accession>
<evidence type="ECO:0000313" key="2">
    <source>
        <dbReference type="Proteomes" id="UP000178222"/>
    </source>
</evidence>
<evidence type="ECO:0000313" key="1">
    <source>
        <dbReference type="EMBL" id="OHA76898.1"/>
    </source>
</evidence>